<dbReference type="InterPro" id="IPR036259">
    <property type="entry name" value="MFS_trans_sf"/>
</dbReference>
<keyword evidence="4 7" id="KW-1133">Transmembrane helix</keyword>
<dbReference type="PANTHER" id="PTHR42718:SF9">
    <property type="entry name" value="MAJOR FACILITATOR SUPERFAMILY MULTIDRUG TRANSPORTER MFSC"/>
    <property type="match status" value="1"/>
</dbReference>
<evidence type="ECO:0000256" key="3">
    <source>
        <dbReference type="ARBA" id="ARBA00022692"/>
    </source>
</evidence>
<name>A3P1Y5_BURP0</name>
<dbReference type="PANTHER" id="PTHR42718">
    <property type="entry name" value="MAJOR FACILITATOR SUPERFAMILY MULTIDRUG TRANSPORTER MFSC"/>
    <property type="match status" value="1"/>
</dbReference>
<dbReference type="InterPro" id="IPR011701">
    <property type="entry name" value="MFS"/>
</dbReference>
<evidence type="ECO:0000256" key="2">
    <source>
        <dbReference type="ARBA" id="ARBA00022448"/>
    </source>
</evidence>
<feature type="transmembrane region" description="Helical" evidence="7">
    <location>
        <begin position="30"/>
        <end position="54"/>
    </location>
</feature>
<dbReference type="SUPFAM" id="SSF103473">
    <property type="entry name" value="MFS general substrate transporter"/>
    <property type="match status" value="1"/>
</dbReference>
<dbReference type="InterPro" id="IPR005829">
    <property type="entry name" value="Sugar_transporter_CS"/>
</dbReference>
<proteinExistence type="predicted"/>
<evidence type="ECO:0000256" key="4">
    <source>
        <dbReference type="ARBA" id="ARBA00022989"/>
    </source>
</evidence>
<dbReference type="EMBL" id="CP000573">
    <property type="protein sequence ID" value="ABN94787.1"/>
    <property type="molecule type" value="Genomic_DNA"/>
</dbReference>
<organism evidence="9 10">
    <name type="scientific">Burkholderia pseudomallei (strain 1106a)</name>
    <dbReference type="NCBI Taxonomy" id="357348"/>
    <lineage>
        <taxon>Bacteria</taxon>
        <taxon>Pseudomonadati</taxon>
        <taxon>Pseudomonadota</taxon>
        <taxon>Betaproteobacteria</taxon>
        <taxon>Burkholderiales</taxon>
        <taxon>Burkholderiaceae</taxon>
        <taxon>Burkholderia</taxon>
        <taxon>pseudomallei group</taxon>
    </lineage>
</organism>
<reference evidence="10" key="1">
    <citation type="submission" date="2007-02" db="EMBL/GenBank/DDBJ databases">
        <authorList>
            <person name="DeShazer D."/>
            <person name="Woods D.E."/>
            <person name="Nierman W.C."/>
        </authorList>
    </citation>
    <scope>NUCLEOTIDE SEQUENCE [LARGE SCALE GENOMIC DNA]</scope>
    <source>
        <strain evidence="10">1106a</strain>
    </source>
</reference>
<dbReference type="Proteomes" id="UP000006738">
    <property type="component" value="Chromosome II"/>
</dbReference>
<evidence type="ECO:0000313" key="9">
    <source>
        <dbReference type="EMBL" id="ABN94787.1"/>
    </source>
</evidence>
<dbReference type="Gene3D" id="1.20.1720.10">
    <property type="entry name" value="Multidrug resistance protein D"/>
    <property type="match status" value="1"/>
</dbReference>
<evidence type="ECO:0000259" key="8">
    <source>
        <dbReference type="PROSITE" id="PS50850"/>
    </source>
</evidence>
<dbReference type="AlphaFoldDB" id="A3P1Y5"/>
<keyword evidence="5 7" id="KW-0472">Membrane</keyword>
<accession>A3P1Y5</accession>
<dbReference type="GO" id="GO:0016020">
    <property type="term" value="C:membrane"/>
    <property type="evidence" value="ECO:0007669"/>
    <property type="project" value="UniProtKB-SubCell"/>
</dbReference>
<feature type="region of interest" description="Disordered" evidence="6">
    <location>
        <begin position="95"/>
        <end position="119"/>
    </location>
</feature>
<dbReference type="GO" id="GO:0022857">
    <property type="term" value="F:transmembrane transporter activity"/>
    <property type="evidence" value="ECO:0007669"/>
    <property type="project" value="InterPro"/>
</dbReference>
<evidence type="ECO:0000256" key="1">
    <source>
        <dbReference type="ARBA" id="ARBA00004141"/>
    </source>
</evidence>
<evidence type="ECO:0000313" key="10">
    <source>
        <dbReference type="Proteomes" id="UP000006738"/>
    </source>
</evidence>
<dbReference type="HOGENOM" id="CLU_2056963_0_0_4"/>
<dbReference type="KEGG" id="bpl:BURPS1106A_A0302"/>
<evidence type="ECO:0000256" key="5">
    <source>
        <dbReference type="ARBA" id="ARBA00023136"/>
    </source>
</evidence>
<protein>
    <submittedName>
        <fullName evidence="9">RemN protein</fullName>
    </submittedName>
</protein>
<comment type="subcellular location">
    <subcellularLocation>
        <location evidence="1">Membrane</location>
        <topology evidence="1">Multi-pass membrane protein</topology>
    </subcellularLocation>
</comment>
<evidence type="ECO:0000256" key="7">
    <source>
        <dbReference type="SAM" id="Phobius"/>
    </source>
</evidence>
<evidence type="ECO:0000256" key="6">
    <source>
        <dbReference type="SAM" id="MobiDB-lite"/>
    </source>
</evidence>
<keyword evidence="3 7" id="KW-0812">Transmembrane</keyword>
<gene>
    <name evidence="9" type="ordered locus">BURPS1106A_A0302</name>
</gene>
<dbReference type="PROSITE" id="PS50850">
    <property type="entry name" value="MFS"/>
    <property type="match status" value="1"/>
</dbReference>
<sequence length="119" mass="12015">MVSAYMTAFAACLLPAGGLADRAGRKRVLLAGLAVFFVASLGCGLAPSAALLNVARAVKGIGAAMLLTSALAVIANRFSEGRERARGRSGACAWASRRRSRRSSAARSRNGSGGAGSSC</sequence>
<dbReference type="InterPro" id="IPR020846">
    <property type="entry name" value="MFS_dom"/>
</dbReference>
<dbReference type="Pfam" id="PF07690">
    <property type="entry name" value="MFS_1"/>
    <property type="match status" value="1"/>
</dbReference>
<feature type="domain" description="Major facilitator superfamily (MFS) profile" evidence="8">
    <location>
        <begin position="1"/>
        <end position="119"/>
    </location>
</feature>
<keyword evidence="2" id="KW-0813">Transport</keyword>
<feature type="transmembrane region" description="Helical" evidence="7">
    <location>
        <begin position="61"/>
        <end position="79"/>
    </location>
</feature>
<dbReference type="PROSITE" id="PS00216">
    <property type="entry name" value="SUGAR_TRANSPORT_1"/>
    <property type="match status" value="1"/>
</dbReference>